<proteinExistence type="predicted"/>
<gene>
    <name evidence="1" type="ORF">DCM90_07475</name>
</gene>
<accession>A0A2V1MXA9</accession>
<dbReference type="AlphaFoldDB" id="A0A2V1MXA9"/>
<evidence type="ECO:0000313" key="2">
    <source>
        <dbReference type="Proteomes" id="UP000245080"/>
    </source>
</evidence>
<protein>
    <submittedName>
        <fullName evidence="1">Uncharacterized protein</fullName>
    </submittedName>
</protein>
<dbReference type="OrthoDB" id="2325119at2"/>
<name>A0A2V1MXA9_9LACO</name>
<comment type="caution">
    <text evidence="1">The sequence shown here is derived from an EMBL/GenBank/DDBJ whole genome shotgun (WGS) entry which is preliminary data.</text>
</comment>
<dbReference type="EMBL" id="QCXQ01000005">
    <property type="protein sequence ID" value="PWF99700.1"/>
    <property type="molecule type" value="Genomic_DNA"/>
</dbReference>
<organism evidence="1 2">
    <name type="scientific">Levilactobacillus bambusae</name>
    <dbReference type="NCBI Taxonomy" id="2024736"/>
    <lineage>
        <taxon>Bacteria</taxon>
        <taxon>Bacillati</taxon>
        <taxon>Bacillota</taxon>
        <taxon>Bacilli</taxon>
        <taxon>Lactobacillales</taxon>
        <taxon>Lactobacillaceae</taxon>
        <taxon>Levilactobacillus</taxon>
    </lineage>
</organism>
<sequence length="119" mass="13555">MLDVKGSIKNLSSTTENHYKIIQNQEPFTRAFPIHFELAYTDFRTIEMALQMTGDQNHSLLVQFSAAYEAVYQYENAYATGGLDGFNEQFGNQIPEYEQAKNQLLTLINQISQLQPVNG</sequence>
<keyword evidence="2" id="KW-1185">Reference proteome</keyword>
<evidence type="ECO:0000313" key="1">
    <source>
        <dbReference type="EMBL" id="PWF99700.1"/>
    </source>
</evidence>
<reference evidence="1 2" key="1">
    <citation type="journal article" date="2018" name="Int. J. Syst. Evol. Microbiol.">
        <title>Lactobacillus bambusae sp. nov., isolated from a traditional fermented Ma-bamboo shoots of Taiwan.</title>
        <authorList>
            <person name="Wang L.-T."/>
        </authorList>
    </citation>
    <scope>NUCLEOTIDE SEQUENCE [LARGE SCALE GENOMIC DNA]</scope>
    <source>
        <strain evidence="1 2">BS-W1</strain>
    </source>
</reference>
<dbReference type="Proteomes" id="UP000245080">
    <property type="component" value="Unassembled WGS sequence"/>
</dbReference>
<dbReference type="RefSeq" id="WP_109250801.1">
    <property type="nucleotide sequence ID" value="NZ_QCXQ01000005.1"/>
</dbReference>